<proteinExistence type="predicted"/>
<protein>
    <submittedName>
        <fullName evidence="1">Uncharacterized protein</fullName>
    </submittedName>
</protein>
<organism evidence="1">
    <name type="scientific">marine sediment metagenome</name>
    <dbReference type="NCBI Taxonomy" id="412755"/>
    <lineage>
        <taxon>unclassified sequences</taxon>
        <taxon>metagenomes</taxon>
        <taxon>ecological metagenomes</taxon>
    </lineage>
</organism>
<gene>
    <name evidence="1" type="ORF">S01H1_69335</name>
</gene>
<dbReference type="SUPFAM" id="SSF56563">
    <property type="entry name" value="Major capsid protein gp5"/>
    <property type="match status" value="1"/>
</dbReference>
<dbReference type="EMBL" id="BARS01046031">
    <property type="protein sequence ID" value="GAG39187.1"/>
    <property type="molecule type" value="Genomic_DNA"/>
</dbReference>
<reference evidence="1" key="1">
    <citation type="journal article" date="2014" name="Front. Microbiol.">
        <title>High frequency of phylogenetically diverse reductive dehalogenase-homologous genes in deep subseafloor sedimentary metagenomes.</title>
        <authorList>
            <person name="Kawai M."/>
            <person name="Futagami T."/>
            <person name="Toyoda A."/>
            <person name="Takaki Y."/>
            <person name="Nishi S."/>
            <person name="Hori S."/>
            <person name="Arai W."/>
            <person name="Tsubouchi T."/>
            <person name="Morono Y."/>
            <person name="Uchiyama I."/>
            <person name="Ito T."/>
            <person name="Fujiyama A."/>
            <person name="Inagaki F."/>
            <person name="Takami H."/>
        </authorList>
    </citation>
    <scope>NUCLEOTIDE SEQUENCE</scope>
    <source>
        <strain evidence="1">Expedition CK06-06</strain>
    </source>
</reference>
<comment type="caution">
    <text evidence="1">The sequence shown here is derived from an EMBL/GenBank/DDBJ whole genome shotgun (WGS) entry which is preliminary data.</text>
</comment>
<feature type="non-terminal residue" evidence="1">
    <location>
        <position position="1"/>
    </location>
</feature>
<dbReference type="AlphaFoldDB" id="X0XVB3"/>
<sequence length="219" mass="24604">FEITYDVFEDNIVGENIEDEIIKLFAAQIATDHEELYILGDTTSTDTYLALLDGWRKIARTQGHLYEHGGAGVSTEVLGELLDRLPEKYLRDYADLRFYASPKFEHAYKRLLGQRPTPVGDKFLLSDAQATYAGIPIVRVPIIPSNLTEDIEGTPHEDLTFVILTPKKNLITGVHRKMTLERSKNIFARLRQYAFTSRVACAVEEVDATAIAEQVSVAS</sequence>
<name>X0XVB3_9ZZZZ</name>
<evidence type="ECO:0000313" key="1">
    <source>
        <dbReference type="EMBL" id="GAG39187.1"/>
    </source>
</evidence>
<accession>X0XVB3</accession>